<sequence>MSDRSEERRGPRSESSSSPGDTRGGSFLDDFLGSIFAVLGIGLLLFAISGVWPPMVAIESPSMEPNIDTGDLVFVMEEHRFPGPRSVRDTGVVPVYRAQKSGYAKFNLPGDVIIYAPDGDTEATPVIHRAVFWVNESENWYQTKAQNKFLPEDKRSCEALEYCPANHSGFVTLGDNNPTYDQLGSSGVSGIVKPEWVIGTAEFRMPIIGRLRLGVGSVSPVPSVEAAEIAVS</sequence>
<reference evidence="7 8" key="1">
    <citation type="journal article" date="2019" name="Int. J. Syst. Evol. Microbiol.">
        <title>The Global Catalogue of Microorganisms (GCM) 10K type strain sequencing project: providing services to taxonomists for standard genome sequencing and annotation.</title>
        <authorList>
            <consortium name="The Broad Institute Genomics Platform"/>
            <consortium name="The Broad Institute Genome Sequencing Center for Infectious Disease"/>
            <person name="Wu L."/>
            <person name="Ma J."/>
        </authorList>
    </citation>
    <scope>NUCLEOTIDE SEQUENCE [LARGE SCALE GENOMIC DNA]</scope>
    <source>
        <strain evidence="7 8">CGMCC 1.12125</strain>
    </source>
</reference>
<evidence type="ECO:0000256" key="1">
    <source>
        <dbReference type="ARBA" id="ARBA00004370"/>
    </source>
</evidence>
<dbReference type="CDD" id="cd06530">
    <property type="entry name" value="S26_SPase_I"/>
    <property type="match status" value="1"/>
</dbReference>
<protein>
    <submittedName>
        <fullName evidence="7">S26 family signal peptidase</fullName>
    </submittedName>
</protein>
<dbReference type="InterPro" id="IPR019533">
    <property type="entry name" value="Peptidase_S26"/>
</dbReference>
<evidence type="ECO:0000256" key="5">
    <source>
        <dbReference type="SAM" id="MobiDB-lite"/>
    </source>
</evidence>
<evidence type="ECO:0000256" key="3">
    <source>
        <dbReference type="ARBA" id="ARBA00022989"/>
    </source>
</evidence>
<name>A0ABD6CA69_9EURY</name>
<dbReference type="AlphaFoldDB" id="A0ABD6CA69"/>
<dbReference type="InterPro" id="IPR036286">
    <property type="entry name" value="LexA/Signal_pep-like_sf"/>
</dbReference>
<accession>A0ABD6CA69</accession>
<keyword evidence="3 6" id="KW-1133">Transmembrane helix</keyword>
<feature type="transmembrane region" description="Helical" evidence="6">
    <location>
        <begin position="31"/>
        <end position="52"/>
    </location>
</feature>
<keyword evidence="4 6" id="KW-0472">Membrane</keyword>
<evidence type="ECO:0000256" key="4">
    <source>
        <dbReference type="ARBA" id="ARBA00023136"/>
    </source>
</evidence>
<gene>
    <name evidence="7" type="ORF">ACFR9U_05465</name>
</gene>
<dbReference type="EMBL" id="JBHUDJ010000002">
    <property type="protein sequence ID" value="MFD1586420.1"/>
    <property type="molecule type" value="Genomic_DNA"/>
</dbReference>
<organism evidence="7 8">
    <name type="scientific">Halorientalis brevis</name>
    <dbReference type="NCBI Taxonomy" id="1126241"/>
    <lineage>
        <taxon>Archaea</taxon>
        <taxon>Methanobacteriati</taxon>
        <taxon>Methanobacteriota</taxon>
        <taxon>Stenosarchaea group</taxon>
        <taxon>Halobacteria</taxon>
        <taxon>Halobacteriales</taxon>
        <taxon>Haloarculaceae</taxon>
        <taxon>Halorientalis</taxon>
    </lineage>
</organism>
<comment type="caution">
    <text evidence="7">The sequence shown here is derived from an EMBL/GenBank/DDBJ whole genome shotgun (WGS) entry which is preliminary data.</text>
</comment>
<dbReference type="InterPro" id="IPR001733">
    <property type="entry name" value="Peptidase_S26B"/>
</dbReference>
<evidence type="ECO:0000313" key="7">
    <source>
        <dbReference type="EMBL" id="MFD1586420.1"/>
    </source>
</evidence>
<evidence type="ECO:0000256" key="6">
    <source>
        <dbReference type="SAM" id="Phobius"/>
    </source>
</evidence>
<dbReference type="Proteomes" id="UP001597119">
    <property type="component" value="Unassembled WGS sequence"/>
</dbReference>
<keyword evidence="8" id="KW-1185">Reference proteome</keyword>
<keyword evidence="2 6" id="KW-0812">Transmembrane</keyword>
<comment type="subcellular location">
    <subcellularLocation>
        <location evidence="1">Membrane</location>
    </subcellularLocation>
</comment>
<dbReference type="RefSeq" id="WP_247379762.1">
    <property type="nucleotide sequence ID" value="NZ_JALLGV010000007.1"/>
</dbReference>
<dbReference type="PANTHER" id="PTHR10806:SF6">
    <property type="entry name" value="SIGNAL PEPTIDASE COMPLEX CATALYTIC SUBUNIT SEC11"/>
    <property type="match status" value="1"/>
</dbReference>
<dbReference type="PANTHER" id="PTHR10806">
    <property type="entry name" value="SIGNAL PEPTIDASE COMPLEX CATALYTIC SUBUNIT SEC11"/>
    <property type="match status" value="1"/>
</dbReference>
<evidence type="ECO:0000313" key="8">
    <source>
        <dbReference type="Proteomes" id="UP001597119"/>
    </source>
</evidence>
<proteinExistence type="predicted"/>
<feature type="compositionally biased region" description="Basic and acidic residues" evidence="5">
    <location>
        <begin position="1"/>
        <end position="12"/>
    </location>
</feature>
<dbReference type="SUPFAM" id="SSF51306">
    <property type="entry name" value="LexA/Signal peptidase"/>
    <property type="match status" value="1"/>
</dbReference>
<dbReference type="GO" id="GO:0016020">
    <property type="term" value="C:membrane"/>
    <property type="evidence" value="ECO:0007669"/>
    <property type="project" value="UniProtKB-SubCell"/>
</dbReference>
<evidence type="ECO:0000256" key="2">
    <source>
        <dbReference type="ARBA" id="ARBA00022692"/>
    </source>
</evidence>
<feature type="region of interest" description="Disordered" evidence="5">
    <location>
        <begin position="1"/>
        <end position="23"/>
    </location>
</feature>